<accession>A0A5B0WZV0</accession>
<dbReference type="Proteomes" id="UP000323708">
    <property type="component" value="Unassembled WGS sequence"/>
</dbReference>
<comment type="caution">
    <text evidence="2">The sequence shown here is derived from an EMBL/GenBank/DDBJ whole genome shotgun (WGS) entry which is preliminary data.</text>
</comment>
<keyword evidence="1" id="KW-1133">Transmembrane helix</keyword>
<evidence type="ECO:0000256" key="1">
    <source>
        <dbReference type="SAM" id="Phobius"/>
    </source>
</evidence>
<dbReference type="InterPro" id="IPR021218">
    <property type="entry name" value="DUF2784"/>
</dbReference>
<protein>
    <submittedName>
        <fullName evidence="2">DUF2784 domain-containing protein</fullName>
    </submittedName>
</protein>
<keyword evidence="3" id="KW-1185">Reference proteome</keyword>
<feature type="transmembrane region" description="Helical" evidence="1">
    <location>
        <begin position="12"/>
        <end position="32"/>
    </location>
</feature>
<dbReference type="Pfam" id="PF10861">
    <property type="entry name" value="DUF2784"/>
    <property type="match status" value="1"/>
</dbReference>
<dbReference type="AlphaFoldDB" id="A0A5B0WZV0"/>
<sequence length="139" mass="16128">MNVFVLAADAILVLHVAFVAFVLIGLLCIVAGGLRSWDWVRNPWFRLVHLGAIAVVVGQSWLGRICPLTTWEMMLRERGGQSTYETTFISYWLQRVLYYDAPMWVFALCYTAFAMLVVLCWWWVRPHSFQRTRVSRGNP</sequence>
<evidence type="ECO:0000313" key="3">
    <source>
        <dbReference type="Proteomes" id="UP000323708"/>
    </source>
</evidence>
<feature type="transmembrane region" description="Helical" evidence="1">
    <location>
        <begin position="103"/>
        <end position="124"/>
    </location>
</feature>
<organism evidence="2 3">
    <name type="scientific">Pseudohalioglobus sediminis</name>
    <dbReference type="NCBI Taxonomy" id="2606449"/>
    <lineage>
        <taxon>Bacteria</taxon>
        <taxon>Pseudomonadati</taxon>
        <taxon>Pseudomonadota</taxon>
        <taxon>Gammaproteobacteria</taxon>
        <taxon>Cellvibrionales</taxon>
        <taxon>Halieaceae</taxon>
        <taxon>Pseudohalioglobus</taxon>
    </lineage>
</organism>
<feature type="transmembrane region" description="Helical" evidence="1">
    <location>
        <begin position="44"/>
        <end position="62"/>
    </location>
</feature>
<proteinExistence type="predicted"/>
<reference evidence="2 3" key="1">
    <citation type="submission" date="2019-09" db="EMBL/GenBank/DDBJ databases">
        <authorList>
            <person name="Chen X.-Y."/>
        </authorList>
    </citation>
    <scope>NUCLEOTIDE SEQUENCE [LARGE SCALE GENOMIC DNA]</scope>
    <source>
        <strain evidence="2 3">NY5</strain>
    </source>
</reference>
<keyword evidence="1" id="KW-0472">Membrane</keyword>
<keyword evidence="1" id="KW-0812">Transmembrane</keyword>
<name>A0A5B0WZV0_9GAMM</name>
<evidence type="ECO:0000313" key="2">
    <source>
        <dbReference type="EMBL" id="KAA1192583.1"/>
    </source>
</evidence>
<dbReference type="RefSeq" id="WP_149610866.1">
    <property type="nucleotide sequence ID" value="NZ_VTUX01000003.1"/>
</dbReference>
<gene>
    <name evidence="2" type="ORF">F0M18_07905</name>
</gene>
<dbReference type="EMBL" id="VTUX01000003">
    <property type="protein sequence ID" value="KAA1192583.1"/>
    <property type="molecule type" value="Genomic_DNA"/>
</dbReference>